<comment type="subcellular location">
    <subcellularLocation>
        <location evidence="1">Membrane</location>
        <topology evidence="1">Single-pass membrane protein</topology>
    </subcellularLocation>
</comment>
<keyword evidence="3" id="KW-1133">Transmembrane helix</keyword>
<feature type="chain" id="PRO_5038883147" description="Neutral zinc metallopeptidase" evidence="5">
    <location>
        <begin position="21"/>
        <end position="255"/>
    </location>
</feature>
<dbReference type="InterPro" id="IPR007343">
    <property type="entry name" value="Uncharacterised_pept_Zn_put"/>
</dbReference>
<reference evidence="6 7" key="1">
    <citation type="submission" date="2016-10" db="EMBL/GenBank/DDBJ databases">
        <authorList>
            <person name="de Groot N.N."/>
        </authorList>
    </citation>
    <scope>NUCLEOTIDE SEQUENCE [LARGE SCALE GENOMIC DNA]</scope>
    <source>
        <strain evidence="6 7">CGMCC 4.5598</strain>
    </source>
</reference>
<dbReference type="PANTHER" id="PTHR30168:SF0">
    <property type="entry name" value="INNER MEMBRANE PROTEIN"/>
    <property type="match status" value="1"/>
</dbReference>
<evidence type="ECO:0000313" key="6">
    <source>
        <dbReference type="EMBL" id="SET98453.1"/>
    </source>
</evidence>
<organism evidence="6 7">
    <name type="scientific">Nonomuraea wenchangensis</name>
    <dbReference type="NCBI Taxonomy" id="568860"/>
    <lineage>
        <taxon>Bacteria</taxon>
        <taxon>Bacillati</taxon>
        <taxon>Actinomycetota</taxon>
        <taxon>Actinomycetes</taxon>
        <taxon>Streptosporangiales</taxon>
        <taxon>Streptosporangiaceae</taxon>
        <taxon>Nonomuraea</taxon>
    </lineage>
</organism>
<dbReference type="GO" id="GO:0016020">
    <property type="term" value="C:membrane"/>
    <property type="evidence" value="ECO:0007669"/>
    <property type="project" value="UniProtKB-SubCell"/>
</dbReference>
<keyword evidence="2" id="KW-0812">Transmembrane</keyword>
<dbReference type="STRING" id="568860.SAMN05421811_10576"/>
<accession>A0A1I0IMW7</accession>
<keyword evidence="5" id="KW-0732">Signal</keyword>
<keyword evidence="7" id="KW-1185">Reference proteome</keyword>
<gene>
    <name evidence="6" type="ORF">SAMN05421811_10576</name>
</gene>
<dbReference type="Pfam" id="PF04228">
    <property type="entry name" value="Zn_peptidase"/>
    <property type="match status" value="1"/>
</dbReference>
<protein>
    <recommendedName>
        <fullName evidence="8">Neutral zinc metallopeptidase</fullName>
    </recommendedName>
</protein>
<sequence>MRTVLVPVAVVAFVAPCLIAGVVASEPALAAPRTGQASLSDVMGGDSPRLSCAVPAIKVGSAGSLRAFHRAMAACADRFWGERFAAAGLPYSSPEVTITSGADSVCGRVSGAGAHYCPDQRAIVIRITRQDLRDPFRMNVAHSVAHEWGHHVQQLTGVLKAHEALYLPASQRARTMLSHRLEMQAECYAGVFYSAALKSIGPGIAWDDWLAAVRQAEESEVHGKPRNLAFWQDRGYRGGATGFCNTWTAARAKVG</sequence>
<feature type="signal peptide" evidence="5">
    <location>
        <begin position="1"/>
        <end position="20"/>
    </location>
</feature>
<name>A0A1I0IMW7_9ACTN</name>
<evidence type="ECO:0000256" key="4">
    <source>
        <dbReference type="ARBA" id="ARBA00023136"/>
    </source>
</evidence>
<dbReference type="EMBL" id="FOHX01000005">
    <property type="protein sequence ID" value="SET98453.1"/>
    <property type="molecule type" value="Genomic_DNA"/>
</dbReference>
<evidence type="ECO:0000256" key="1">
    <source>
        <dbReference type="ARBA" id="ARBA00004167"/>
    </source>
</evidence>
<dbReference type="Proteomes" id="UP000199361">
    <property type="component" value="Unassembled WGS sequence"/>
</dbReference>
<dbReference type="AlphaFoldDB" id="A0A1I0IMW7"/>
<evidence type="ECO:0008006" key="8">
    <source>
        <dbReference type="Google" id="ProtNLM"/>
    </source>
</evidence>
<evidence type="ECO:0000313" key="7">
    <source>
        <dbReference type="Proteomes" id="UP000199361"/>
    </source>
</evidence>
<dbReference type="OrthoDB" id="9774900at2"/>
<dbReference type="PANTHER" id="PTHR30168">
    <property type="entry name" value="PUTATIVE MEMBRANE PROTEIN YPFJ"/>
    <property type="match status" value="1"/>
</dbReference>
<keyword evidence="4" id="KW-0472">Membrane</keyword>
<proteinExistence type="predicted"/>
<dbReference type="RefSeq" id="WP_143082304.1">
    <property type="nucleotide sequence ID" value="NZ_FOHX01000005.1"/>
</dbReference>
<evidence type="ECO:0000256" key="3">
    <source>
        <dbReference type="ARBA" id="ARBA00022989"/>
    </source>
</evidence>
<evidence type="ECO:0000256" key="5">
    <source>
        <dbReference type="SAM" id="SignalP"/>
    </source>
</evidence>
<evidence type="ECO:0000256" key="2">
    <source>
        <dbReference type="ARBA" id="ARBA00022692"/>
    </source>
</evidence>